<feature type="transmembrane region" description="Helical" evidence="9">
    <location>
        <begin position="401"/>
        <end position="421"/>
    </location>
</feature>
<dbReference type="GO" id="GO:0034204">
    <property type="term" value="P:lipid translocation"/>
    <property type="evidence" value="ECO:0007669"/>
    <property type="project" value="TreeGrafter"/>
</dbReference>
<feature type="transmembrane region" description="Helical" evidence="9">
    <location>
        <begin position="165"/>
        <end position="191"/>
    </location>
</feature>
<dbReference type="GO" id="GO:0009252">
    <property type="term" value="P:peptidoglycan biosynthetic process"/>
    <property type="evidence" value="ECO:0007669"/>
    <property type="project" value="UniProtKB-KW"/>
</dbReference>
<dbReference type="CDD" id="cd13123">
    <property type="entry name" value="MATE_MurJ_like"/>
    <property type="match status" value="1"/>
</dbReference>
<evidence type="ECO:0000256" key="9">
    <source>
        <dbReference type="SAM" id="Phobius"/>
    </source>
</evidence>
<dbReference type="PATRIC" id="fig|136857.5.peg.2584"/>
<evidence type="ECO:0000256" key="6">
    <source>
        <dbReference type="ARBA" id="ARBA00022989"/>
    </source>
</evidence>
<dbReference type="AlphaFoldDB" id="A0A0G3HFS8"/>
<proteinExistence type="predicted"/>
<feature type="transmembrane region" description="Helical" evidence="9">
    <location>
        <begin position="321"/>
        <end position="341"/>
    </location>
</feature>
<dbReference type="PANTHER" id="PTHR47019:SF1">
    <property type="entry name" value="LIPID II FLIPPASE MURJ"/>
    <property type="match status" value="1"/>
</dbReference>
<dbReference type="KEGG" id="cted:CTEST_13095"/>
<dbReference type="STRING" id="136857.CTEST_13095"/>
<dbReference type="Proteomes" id="UP000035540">
    <property type="component" value="Chromosome"/>
</dbReference>
<reference evidence="11 12" key="1">
    <citation type="journal article" date="2015" name="Genome Announc.">
        <title>Complete Genome Sequence of the Type Strain Corynebacterium testudinoris DSM 44614, Recovered from Necrotic Lesions in the Mouth of a Tortoise.</title>
        <authorList>
            <person name="Ruckert C."/>
            <person name="Kriete M."/>
            <person name="Jaenicke S."/>
            <person name="Winkler A."/>
            <person name="Tauch A."/>
        </authorList>
    </citation>
    <scope>NUCLEOTIDE SEQUENCE [LARGE SCALE GENOMIC DNA]</scope>
    <source>
        <strain evidence="11 12">DSM 44614</strain>
    </source>
</reference>
<accession>A0A0G3HFS8</accession>
<evidence type="ECO:0000256" key="7">
    <source>
        <dbReference type="ARBA" id="ARBA00023136"/>
    </source>
</evidence>
<feature type="transmembrane region" description="Helical" evidence="9">
    <location>
        <begin position="923"/>
        <end position="946"/>
    </location>
</feature>
<dbReference type="RefSeq" id="WP_047254090.1">
    <property type="nucleotide sequence ID" value="NZ_CP011545.1"/>
</dbReference>
<dbReference type="InterPro" id="IPR004268">
    <property type="entry name" value="MurJ"/>
</dbReference>
<evidence type="ECO:0000256" key="5">
    <source>
        <dbReference type="ARBA" id="ARBA00022984"/>
    </source>
</evidence>
<name>A0A0G3HFS8_9CORY</name>
<organism evidence="11 12">
    <name type="scientific">Corynebacterium testudinoris</name>
    <dbReference type="NCBI Taxonomy" id="136857"/>
    <lineage>
        <taxon>Bacteria</taxon>
        <taxon>Bacillati</taxon>
        <taxon>Actinomycetota</taxon>
        <taxon>Actinomycetes</taxon>
        <taxon>Mycobacteriales</taxon>
        <taxon>Corynebacteriaceae</taxon>
        <taxon>Corynebacterium</taxon>
    </lineage>
</organism>
<dbReference type="Gene3D" id="3.30.200.20">
    <property type="entry name" value="Phosphorylase Kinase, domain 1"/>
    <property type="match status" value="1"/>
</dbReference>
<sequence>MTTNENVPSPPVGQRARFSTPTPPAPVPDRRTGSGAAAARERDRSTLTAAPGAAGTGAVGESPLASAGAVLAVADDNDSGKVATDSEVVRAGGSMAVATLVSRITGFLRNLLIGAALGPAVASAFNSANTLPNLITEIVLGAVLTSLVVPVLIRAEKEDPDRGAAFFRRLFTLSASLLIVVTVLAVIAAPILTRIMLDDEGKVNVIQATSFAYLLLPQIFFYGIFALFMAVLNTKSIFKPGAWAPVANNVVSITVLVLYMTLPGFLNPHAPSGILDPHVMLLGAGTTLGVIIQSLIMLPYLKKAGVDLRPLWGIDHRLRQFGGMAMAIIVYVAISQVGYIVTMRIASEAHASAPNIYQQAWLLLQVPYGIIGVTLLTAIMPRLSRNAADGDDKAVVGDLNLASKLTFIALIPIVVFLTAFGPQIGMGLFAYRNFDGASATLIGLTLSFSAFTLIPYALVLLHLRVFYAREEAWTPTFIIAGITVTKIVLSLLAPTVATAPERVVVLLGAANGFGFITGAVIGALLLRRKLGHLGTRSLMRTTIWAAAASLVGVAVALLADYLLLFFAEPLFRPLGSVGFLLRMSIVGLIFLIVTGIALSFSRLPEVQNLGRVLGRIPGLSRIIRPDTSREIQVEEPSVGEMSSQLMAMDPFNASPVPPPMSAGVVRGPRLVPGAPVSDGRFRLLADHGSVPGARFWQAKELATGREVALSFVDTTGSAPMAPTSSAAAAGIASEVSRRTRKVAGPDVEALAYRAGCLIVADWVPGSSLKAVAESDDRLDPQAVALALAPLVESAARAHESNSPLGLDNRARIRISTDGTAVLAFPAVLPGASIDRDRQSIASALALLAASSTGLDHLVAAARAENADMHDLARELRAFAGVEDADDGAERAEEVLVVAEDSVPKPSAQPGFGSKAYSGRMTTLIALLAIGAVVLVATLTTYVASIFGKDNVEAPVTSDSLQRSSDAAPTALPIILNPSGTSAPEVTDDDPDTGWTPAAFPSGVTIDVGEQFSLRNVLVQATNPGASFEIYSISDATSLTPGDAPRLAQGTLHAGTTTIGLSQPVEVTAVLLWITEPAADGAATTIAEVDLVGTR</sequence>
<protein>
    <submittedName>
        <fullName evidence="11">Putative membrane protein, putative virulence factor</fullName>
    </submittedName>
</protein>
<dbReference type="CDD" id="cd13973">
    <property type="entry name" value="PK_MviN-like"/>
    <property type="match status" value="1"/>
</dbReference>
<feature type="region of interest" description="Disordered" evidence="8">
    <location>
        <begin position="1"/>
        <end position="58"/>
    </location>
</feature>
<feature type="transmembrane region" description="Helical" evidence="9">
    <location>
        <begin position="538"/>
        <end position="559"/>
    </location>
</feature>
<feature type="transmembrane region" description="Helical" evidence="9">
    <location>
        <begin position="134"/>
        <end position="153"/>
    </location>
</feature>
<dbReference type="Gene3D" id="2.60.120.260">
    <property type="entry name" value="Galactose-binding domain-like"/>
    <property type="match status" value="1"/>
</dbReference>
<keyword evidence="7 9" id="KW-0472">Membrane</keyword>
<feature type="transmembrane region" description="Helical" evidence="9">
    <location>
        <begin position="111"/>
        <end position="128"/>
    </location>
</feature>
<feature type="transmembrane region" description="Helical" evidence="9">
    <location>
        <begin position="246"/>
        <end position="266"/>
    </location>
</feature>
<keyword evidence="5" id="KW-0573">Peptidoglycan synthesis</keyword>
<keyword evidence="6 9" id="KW-1133">Transmembrane helix</keyword>
<feature type="transmembrane region" description="Helical" evidence="9">
    <location>
        <begin position="579"/>
        <end position="601"/>
    </location>
</feature>
<keyword evidence="4" id="KW-0133">Cell shape</keyword>
<keyword evidence="12" id="KW-1185">Reference proteome</keyword>
<evidence type="ECO:0000256" key="4">
    <source>
        <dbReference type="ARBA" id="ARBA00022960"/>
    </source>
</evidence>
<dbReference type="GO" id="GO:0015648">
    <property type="term" value="F:lipid-linked peptidoglycan transporter activity"/>
    <property type="evidence" value="ECO:0007669"/>
    <property type="project" value="TreeGrafter"/>
</dbReference>
<dbReference type="PRINTS" id="PR01806">
    <property type="entry name" value="VIRFACTRMVIN"/>
</dbReference>
<evidence type="ECO:0000313" key="11">
    <source>
        <dbReference type="EMBL" id="AKK10022.1"/>
    </source>
</evidence>
<feature type="transmembrane region" description="Helical" evidence="9">
    <location>
        <begin position="441"/>
        <end position="461"/>
    </location>
</feature>
<feature type="transmembrane region" description="Helical" evidence="9">
    <location>
        <begin position="473"/>
        <end position="497"/>
    </location>
</feature>
<dbReference type="PROSITE" id="PS50022">
    <property type="entry name" value="FA58C_3"/>
    <property type="match status" value="1"/>
</dbReference>
<reference evidence="12" key="2">
    <citation type="submission" date="2015-05" db="EMBL/GenBank/DDBJ databases">
        <title>Complete genome sequence of Corynebacterium testudinoris DSM 44614, recovered from necrotic lesions in the mouth of a tortoise.</title>
        <authorList>
            <person name="Ruckert C."/>
            <person name="Albersmeier A."/>
            <person name="Winkler A."/>
            <person name="Tauch A."/>
        </authorList>
    </citation>
    <scope>NUCLEOTIDE SEQUENCE [LARGE SCALE GENOMIC DNA]</scope>
    <source>
        <strain evidence="12">DSM 44614</strain>
    </source>
</reference>
<dbReference type="GO" id="GO:0005886">
    <property type="term" value="C:plasma membrane"/>
    <property type="evidence" value="ECO:0007669"/>
    <property type="project" value="UniProtKB-SubCell"/>
</dbReference>
<keyword evidence="2" id="KW-1003">Cell membrane</keyword>
<evidence type="ECO:0000259" key="10">
    <source>
        <dbReference type="PROSITE" id="PS50022"/>
    </source>
</evidence>
<dbReference type="SUPFAM" id="SSF49785">
    <property type="entry name" value="Galactose-binding domain-like"/>
    <property type="match status" value="1"/>
</dbReference>
<dbReference type="InterPro" id="IPR008979">
    <property type="entry name" value="Galactose-bd-like_sf"/>
</dbReference>
<dbReference type="Pfam" id="PF03023">
    <property type="entry name" value="MurJ"/>
    <property type="match status" value="1"/>
</dbReference>
<evidence type="ECO:0000256" key="1">
    <source>
        <dbReference type="ARBA" id="ARBA00004651"/>
    </source>
</evidence>
<evidence type="ECO:0000256" key="8">
    <source>
        <dbReference type="SAM" id="MobiDB-lite"/>
    </source>
</evidence>
<evidence type="ECO:0000256" key="2">
    <source>
        <dbReference type="ARBA" id="ARBA00022475"/>
    </source>
</evidence>
<evidence type="ECO:0000256" key="3">
    <source>
        <dbReference type="ARBA" id="ARBA00022692"/>
    </source>
</evidence>
<feature type="domain" description="F5/8 type C" evidence="10">
    <location>
        <begin position="940"/>
        <end position="1093"/>
    </location>
</feature>
<gene>
    <name evidence="11" type="ORF">CTEST_13095</name>
</gene>
<dbReference type="InterPro" id="IPR000421">
    <property type="entry name" value="FA58C"/>
</dbReference>
<feature type="transmembrane region" description="Helical" evidence="9">
    <location>
        <begin position="211"/>
        <end position="234"/>
    </location>
</feature>
<evidence type="ECO:0000313" key="12">
    <source>
        <dbReference type="Proteomes" id="UP000035540"/>
    </source>
</evidence>
<dbReference type="EMBL" id="CP011545">
    <property type="protein sequence ID" value="AKK10022.1"/>
    <property type="molecule type" value="Genomic_DNA"/>
</dbReference>
<comment type="subcellular location">
    <subcellularLocation>
        <location evidence="1">Cell membrane</location>
        <topology evidence="1">Multi-pass membrane protein</topology>
    </subcellularLocation>
</comment>
<feature type="transmembrane region" description="Helical" evidence="9">
    <location>
        <begin position="361"/>
        <end position="380"/>
    </location>
</feature>
<dbReference type="PANTHER" id="PTHR47019">
    <property type="entry name" value="LIPID II FLIPPASE MURJ"/>
    <property type="match status" value="1"/>
</dbReference>
<dbReference type="InterPro" id="IPR051050">
    <property type="entry name" value="Lipid_II_flippase_MurJ/MviN"/>
</dbReference>
<feature type="transmembrane region" description="Helical" evidence="9">
    <location>
        <begin position="278"/>
        <end position="301"/>
    </location>
</feature>
<dbReference type="GO" id="GO:0008360">
    <property type="term" value="P:regulation of cell shape"/>
    <property type="evidence" value="ECO:0007669"/>
    <property type="project" value="UniProtKB-KW"/>
</dbReference>
<feature type="transmembrane region" description="Helical" evidence="9">
    <location>
        <begin position="503"/>
        <end position="526"/>
    </location>
</feature>
<keyword evidence="3 9" id="KW-0812">Transmembrane</keyword>